<evidence type="ECO:0000256" key="1">
    <source>
        <dbReference type="SAM" id="MobiDB-lite"/>
    </source>
</evidence>
<protein>
    <submittedName>
        <fullName evidence="2">Uncharacterized protein</fullName>
    </submittedName>
</protein>
<evidence type="ECO:0000313" key="3">
    <source>
        <dbReference type="Proteomes" id="UP000322245"/>
    </source>
</evidence>
<gene>
    <name evidence="2" type="ORF">B9479_000972</name>
</gene>
<organism evidence="2 3">
    <name type="scientific">Cryptococcus floricola</name>
    <dbReference type="NCBI Taxonomy" id="2591691"/>
    <lineage>
        <taxon>Eukaryota</taxon>
        <taxon>Fungi</taxon>
        <taxon>Dikarya</taxon>
        <taxon>Basidiomycota</taxon>
        <taxon>Agaricomycotina</taxon>
        <taxon>Tremellomycetes</taxon>
        <taxon>Tremellales</taxon>
        <taxon>Cryptococcaceae</taxon>
        <taxon>Cryptococcus</taxon>
    </lineage>
</organism>
<proteinExistence type="predicted"/>
<dbReference type="Proteomes" id="UP000322245">
    <property type="component" value="Unassembled WGS sequence"/>
</dbReference>
<name>A0A5D3B7W4_9TREE</name>
<accession>A0A5D3B7W4</accession>
<dbReference type="AlphaFoldDB" id="A0A5D3B7W4"/>
<dbReference type="EMBL" id="NIDF01000005">
    <property type="protein sequence ID" value="TYJ58426.1"/>
    <property type="molecule type" value="Genomic_DNA"/>
</dbReference>
<sequence length="283" mass="31265">MLVVPPPTELPTFQAVFPQPTALFKTLVQYLDVDALIFHSENDTPFVIPFAETQDFAASWATSYLTDTRTRLEVLLGQAEQEVEGTRVEEGQDRTVHEEALGRLLFLESAWDATTVPSEDARAYDAAAIRVETAIKFQVQRLEDSIEEREEMERAQAAQDTRGREGAGLAGDRPRGESDAVARLGESLALSIESMAGNGKVKIPGHWAEELKQKGLHYDWVQEKARLAALKGTLSPFKLPYMVHSMMPVAARVAPPKRNDTLGGGALRRWKPLEPLTSAGRVS</sequence>
<keyword evidence="3" id="KW-1185">Reference proteome</keyword>
<reference evidence="2 3" key="1">
    <citation type="submission" date="2017-05" db="EMBL/GenBank/DDBJ databases">
        <title>The Genome Sequence of Tsuchiyaea wingfieldii DSM 27421.</title>
        <authorList>
            <person name="Cuomo C."/>
            <person name="Passer A."/>
            <person name="Billmyre B."/>
            <person name="Heitman J."/>
        </authorList>
    </citation>
    <scope>NUCLEOTIDE SEQUENCE [LARGE SCALE GENOMIC DNA]</scope>
    <source>
        <strain evidence="2 3">DSM 27421</strain>
    </source>
</reference>
<feature type="region of interest" description="Disordered" evidence="1">
    <location>
        <begin position="148"/>
        <end position="178"/>
    </location>
</feature>
<comment type="caution">
    <text evidence="2">The sequence shown here is derived from an EMBL/GenBank/DDBJ whole genome shotgun (WGS) entry which is preliminary data.</text>
</comment>
<evidence type="ECO:0000313" key="2">
    <source>
        <dbReference type="EMBL" id="TYJ58426.1"/>
    </source>
</evidence>